<dbReference type="PROSITE" id="PS01016">
    <property type="entry name" value="GLYCOPROTEASE"/>
    <property type="match status" value="1"/>
</dbReference>
<comment type="similarity">
    <text evidence="8">Belongs to the KAE1 / TsaD family.</text>
</comment>
<dbReference type="Proteomes" id="UP000003639">
    <property type="component" value="Unassembled WGS sequence"/>
</dbReference>
<dbReference type="EC" id="2.3.1.234" evidence="8"/>
<feature type="binding site" evidence="8">
    <location>
        <position position="189"/>
    </location>
    <ligand>
        <name>substrate</name>
    </ligand>
</feature>
<dbReference type="InterPro" id="IPR043129">
    <property type="entry name" value="ATPase_NBD"/>
</dbReference>
<organism evidence="10 11">
    <name type="scientific">Pseudoflavonifractor capillosus ATCC 29799</name>
    <dbReference type="NCBI Taxonomy" id="411467"/>
    <lineage>
        <taxon>Bacteria</taxon>
        <taxon>Bacillati</taxon>
        <taxon>Bacillota</taxon>
        <taxon>Clostridia</taxon>
        <taxon>Eubacteriales</taxon>
        <taxon>Oscillospiraceae</taxon>
        <taxon>Pseudoflavonifractor</taxon>
    </lineage>
</organism>
<keyword evidence="10" id="KW-0645">Protease</keyword>
<evidence type="ECO:0000259" key="9">
    <source>
        <dbReference type="Pfam" id="PF00814"/>
    </source>
</evidence>
<evidence type="ECO:0000313" key="10">
    <source>
        <dbReference type="EMBL" id="EDM99980.1"/>
    </source>
</evidence>
<comment type="cofactor">
    <cofactor evidence="8">
        <name>Fe(2+)</name>
        <dbReference type="ChEBI" id="CHEBI:29033"/>
    </cofactor>
    <text evidence="8">Binds 1 Fe(2+) ion per subunit.</text>
</comment>
<evidence type="ECO:0000256" key="7">
    <source>
        <dbReference type="ARBA" id="ARBA00048117"/>
    </source>
</evidence>
<keyword evidence="2 8" id="KW-0808">Transferase</keyword>
<dbReference type="eggNOG" id="COG0533">
    <property type="taxonomic scope" value="Bacteria"/>
</dbReference>
<evidence type="ECO:0000256" key="2">
    <source>
        <dbReference type="ARBA" id="ARBA00022679"/>
    </source>
</evidence>
<evidence type="ECO:0000256" key="4">
    <source>
        <dbReference type="ARBA" id="ARBA00022723"/>
    </source>
</evidence>
<dbReference type="PANTHER" id="PTHR11735">
    <property type="entry name" value="TRNA N6-ADENOSINE THREONYLCARBAMOYLTRANSFERASE"/>
    <property type="match status" value="1"/>
</dbReference>
<feature type="binding site" evidence="8">
    <location>
        <position position="176"/>
    </location>
    <ligand>
        <name>substrate</name>
    </ligand>
</feature>
<name>A6NVL1_9FIRM</name>
<dbReference type="AlphaFoldDB" id="A6NVL1"/>
<comment type="catalytic activity">
    <reaction evidence="7 8">
        <text>L-threonylcarbamoyladenylate + adenosine(37) in tRNA = N(6)-L-threonylcarbamoyladenosine(37) in tRNA + AMP + H(+)</text>
        <dbReference type="Rhea" id="RHEA:37059"/>
        <dbReference type="Rhea" id="RHEA-COMP:10162"/>
        <dbReference type="Rhea" id="RHEA-COMP:10163"/>
        <dbReference type="ChEBI" id="CHEBI:15378"/>
        <dbReference type="ChEBI" id="CHEBI:73682"/>
        <dbReference type="ChEBI" id="CHEBI:74411"/>
        <dbReference type="ChEBI" id="CHEBI:74418"/>
        <dbReference type="ChEBI" id="CHEBI:456215"/>
        <dbReference type="EC" id="2.3.1.234"/>
    </reaction>
</comment>
<dbReference type="SUPFAM" id="SSF53067">
    <property type="entry name" value="Actin-like ATPase domain"/>
    <property type="match status" value="2"/>
</dbReference>
<evidence type="ECO:0000256" key="3">
    <source>
        <dbReference type="ARBA" id="ARBA00022694"/>
    </source>
</evidence>
<feature type="domain" description="Gcp-like" evidence="9">
    <location>
        <begin position="32"/>
        <end position="317"/>
    </location>
</feature>
<gene>
    <name evidence="8" type="primary">tsaD</name>
    <name evidence="10" type="ORF">BACCAP_02253</name>
</gene>
<dbReference type="FunFam" id="3.30.420.40:FF:000040">
    <property type="entry name" value="tRNA N6-adenosine threonylcarbamoyltransferase"/>
    <property type="match status" value="1"/>
</dbReference>
<protein>
    <recommendedName>
        <fullName evidence="8">tRNA N6-adenosine threonylcarbamoyltransferase</fullName>
        <ecNumber evidence="8">2.3.1.234</ecNumber>
    </recommendedName>
    <alternativeName>
        <fullName evidence="8">N6-L-threonylcarbamoyladenine synthase</fullName>
        <shortName evidence="8">t(6)A synthase</shortName>
    </alternativeName>
    <alternativeName>
        <fullName evidence="8">t(6)A37 threonylcarbamoyladenosine biosynthesis protein TsaD</fullName>
    </alternativeName>
    <alternativeName>
        <fullName evidence="8">tRNA threonylcarbamoyladenosine biosynthesis protein TsaD</fullName>
    </alternativeName>
</protein>
<dbReference type="Pfam" id="PF00814">
    <property type="entry name" value="TsaD"/>
    <property type="match status" value="1"/>
</dbReference>
<dbReference type="GO" id="GO:0005506">
    <property type="term" value="F:iron ion binding"/>
    <property type="evidence" value="ECO:0007669"/>
    <property type="project" value="UniProtKB-UniRule"/>
</dbReference>
<dbReference type="GO" id="GO:0061711">
    <property type="term" value="F:tRNA N(6)-L-threonylcarbamoyladenine synthase activity"/>
    <property type="evidence" value="ECO:0007669"/>
    <property type="project" value="UniProtKB-EC"/>
</dbReference>
<keyword evidence="3 8" id="KW-0819">tRNA processing</keyword>
<accession>A6NVL1</accession>
<proteinExistence type="inferred from homology"/>
<dbReference type="CDD" id="cd24133">
    <property type="entry name" value="ASKHA_NBD_TsaD_bac"/>
    <property type="match status" value="1"/>
</dbReference>
<dbReference type="PANTHER" id="PTHR11735:SF6">
    <property type="entry name" value="TRNA N6-ADENOSINE THREONYLCARBAMOYLTRANSFERASE, MITOCHONDRIAL"/>
    <property type="match status" value="1"/>
</dbReference>
<dbReference type="GO" id="GO:0002949">
    <property type="term" value="P:tRNA threonylcarbamoyladenosine modification"/>
    <property type="evidence" value="ECO:0007669"/>
    <property type="project" value="UniProtKB-UniRule"/>
</dbReference>
<dbReference type="GO" id="GO:0008233">
    <property type="term" value="F:peptidase activity"/>
    <property type="evidence" value="ECO:0007669"/>
    <property type="project" value="UniProtKB-KW"/>
</dbReference>
<dbReference type="HAMAP" id="MF_01445">
    <property type="entry name" value="TsaD"/>
    <property type="match status" value="1"/>
</dbReference>
<reference evidence="10 11" key="1">
    <citation type="submission" date="2007-04" db="EMBL/GenBank/DDBJ databases">
        <authorList>
            <person name="Fulton L."/>
            <person name="Clifton S."/>
            <person name="Fulton B."/>
            <person name="Xu J."/>
            <person name="Minx P."/>
            <person name="Pepin K.H."/>
            <person name="Johnson M."/>
            <person name="Thiruvilangam P."/>
            <person name="Bhonagiri V."/>
            <person name="Nash W.E."/>
            <person name="Mardis E.R."/>
            <person name="Wilson R.K."/>
        </authorList>
    </citation>
    <scope>NUCLEOTIDE SEQUENCE [LARGE SCALE GENOMIC DNA]</scope>
    <source>
        <strain evidence="10 11">ATCC 29799</strain>
    </source>
</reference>
<evidence type="ECO:0000256" key="1">
    <source>
        <dbReference type="ARBA" id="ARBA00022490"/>
    </source>
</evidence>
<dbReference type="InterPro" id="IPR017861">
    <property type="entry name" value="KAE1/TsaD"/>
</dbReference>
<keyword evidence="4 8" id="KW-0479">Metal-binding</keyword>
<dbReference type="InterPro" id="IPR022450">
    <property type="entry name" value="TsaD"/>
</dbReference>
<dbReference type="NCBIfam" id="TIGR00329">
    <property type="entry name" value="gcp_kae1"/>
    <property type="match status" value="1"/>
</dbReference>
<dbReference type="GO" id="GO:0006508">
    <property type="term" value="P:proteolysis"/>
    <property type="evidence" value="ECO:0007669"/>
    <property type="project" value="UniProtKB-KW"/>
</dbReference>
<evidence type="ECO:0000313" key="11">
    <source>
        <dbReference type="Proteomes" id="UP000003639"/>
    </source>
</evidence>
<feature type="binding site" evidence="8">
    <location>
        <position position="120"/>
    </location>
    <ligand>
        <name>Fe cation</name>
        <dbReference type="ChEBI" id="CHEBI:24875"/>
    </ligand>
</feature>
<reference evidence="10 11" key="2">
    <citation type="submission" date="2007-06" db="EMBL/GenBank/DDBJ databases">
        <title>Draft genome sequence of Pseudoflavonifractor capillosus ATCC 29799.</title>
        <authorList>
            <person name="Sudarsanam P."/>
            <person name="Ley R."/>
            <person name="Guruge J."/>
            <person name="Turnbaugh P.J."/>
            <person name="Mahowald M."/>
            <person name="Liep D."/>
            <person name="Gordon J."/>
        </authorList>
    </citation>
    <scope>NUCLEOTIDE SEQUENCE [LARGE SCALE GENOMIC DNA]</scope>
    <source>
        <strain evidence="10 11">ATCC 29799</strain>
    </source>
</reference>
<sequence length="345" mass="35935">MRSKKEGIPVNILAIESSCDETAVAVVRDGRTVLSDAIASQADMHAIYGGVVPEIASRKHIEAIAGLTDQALAQAGVTKADIDAVAVTYAPGLIGAVLVGVNFAKSVAFGLDVPLVPVHHVRGHIAANYITHPDLEPPFVCLCVSGGTTAIVDVRSYTDMEVMGATRDDAAGECFDKVARVLGIGYPGGAPMDRLSQGGDDSKYPFPSVHVDGAPLDMSFSGLKTAAINLIHNAQQKGETLDLPSLAASFGAAVSHMLVPRAMEAARMKGYGKVAVAGGVAANSRIRADLERACRESGDKLYLPQLSLCGDNGAMIGCQGYYEYCAGKRAGMDLNAYATRDIGKG</sequence>
<comment type="subcellular location">
    <subcellularLocation>
        <location evidence="8">Cytoplasm</location>
    </subcellularLocation>
</comment>
<feature type="binding site" evidence="8">
    <location>
        <begin position="143"/>
        <end position="147"/>
    </location>
    <ligand>
        <name>substrate</name>
    </ligand>
</feature>
<keyword evidence="1 8" id="KW-0963">Cytoplasm</keyword>
<evidence type="ECO:0000256" key="8">
    <source>
        <dbReference type="HAMAP-Rule" id="MF_01445"/>
    </source>
</evidence>
<dbReference type="PRINTS" id="PR00789">
    <property type="entry name" value="OSIALOPTASE"/>
</dbReference>
<keyword evidence="11" id="KW-1185">Reference proteome</keyword>
<comment type="caution">
    <text evidence="10">The sequence shown here is derived from an EMBL/GenBank/DDBJ whole genome shotgun (WGS) entry which is preliminary data.</text>
</comment>
<comment type="function">
    <text evidence="8">Required for the formation of a threonylcarbamoyl group on adenosine at position 37 (t(6)A37) in tRNAs that read codons beginning with adenine. Is involved in the transfer of the threonylcarbamoyl moiety of threonylcarbamoyl-AMP (TC-AMP) to the N6 group of A37, together with TsaE and TsaB. TsaD likely plays a direct catalytic role in this reaction.</text>
</comment>
<dbReference type="InterPro" id="IPR000905">
    <property type="entry name" value="Gcp-like_dom"/>
</dbReference>
<feature type="binding site" evidence="8">
    <location>
        <position position="193"/>
    </location>
    <ligand>
        <name>substrate</name>
    </ligand>
</feature>
<keyword evidence="5 8" id="KW-0408">Iron</keyword>
<keyword evidence="6 8" id="KW-0012">Acyltransferase</keyword>
<feature type="binding site" evidence="8">
    <location>
        <position position="124"/>
    </location>
    <ligand>
        <name>Fe cation</name>
        <dbReference type="ChEBI" id="CHEBI:24875"/>
    </ligand>
</feature>
<dbReference type="GO" id="GO:0005737">
    <property type="term" value="C:cytoplasm"/>
    <property type="evidence" value="ECO:0007669"/>
    <property type="project" value="UniProtKB-SubCell"/>
</dbReference>
<dbReference type="EMBL" id="AAXG02000013">
    <property type="protein sequence ID" value="EDM99980.1"/>
    <property type="molecule type" value="Genomic_DNA"/>
</dbReference>
<keyword evidence="10" id="KW-0378">Hydrolase</keyword>
<evidence type="ECO:0000256" key="6">
    <source>
        <dbReference type="ARBA" id="ARBA00023315"/>
    </source>
</evidence>
<dbReference type="InterPro" id="IPR017860">
    <property type="entry name" value="Peptidase_M22_CS"/>
</dbReference>
<dbReference type="STRING" id="411467.BACCAP_02253"/>
<dbReference type="NCBIfam" id="TIGR03723">
    <property type="entry name" value="T6A_TsaD_YgjD"/>
    <property type="match status" value="1"/>
</dbReference>
<dbReference type="Gene3D" id="3.30.420.40">
    <property type="match status" value="2"/>
</dbReference>
<evidence type="ECO:0000256" key="5">
    <source>
        <dbReference type="ARBA" id="ARBA00023004"/>
    </source>
</evidence>
<feature type="binding site" evidence="8">
    <location>
        <position position="283"/>
    </location>
    <ligand>
        <name>substrate</name>
    </ligand>
</feature>
<feature type="binding site" evidence="8">
    <location>
        <position position="311"/>
    </location>
    <ligand>
        <name>Fe cation</name>
        <dbReference type="ChEBI" id="CHEBI:24875"/>
    </ligand>
</feature>